<evidence type="ECO:0000313" key="2">
    <source>
        <dbReference type="Proteomes" id="UP001152622"/>
    </source>
</evidence>
<sequence>MKNGLSQPPSVITIEKWEIPGEAKIIDSPKICSGKIFRTFKLHETDNGRLTEPLFSCSRPRHLTSRFICSAPILPTRPVCYILSGHHNCPLIRNSA</sequence>
<reference evidence="1" key="1">
    <citation type="journal article" date="2023" name="Science">
        <title>Genome structures resolve the early diversification of teleost fishes.</title>
        <authorList>
            <person name="Parey E."/>
            <person name="Louis A."/>
            <person name="Montfort J."/>
            <person name="Bouchez O."/>
            <person name="Roques C."/>
            <person name="Iampietro C."/>
            <person name="Lluch J."/>
            <person name="Castinel A."/>
            <person name="Donnadieu C."/>
            <person name="Desvignes T."/>
            <person name="Floi Bucao C."/>
            <person name="Jouanno E."/>
            <person name="Wen M."/>
            <person name="Mejri S."/>
            <person name="Dirks R."/>
            <person name="Jansen H."/>
            <person name="Henkel C."/>
            <person name="Chen W.J."/>
            <person name="Zahm M."/>
            <person name="Cabau C."/>
            <person name="Klopp C."/>
            <person name="Thompson A.W."/>
            <person name="Robinson-Rechavi M."/>
            <person name="Braasch I."/>
            <person name="Lecointre G."/>
            <person name="Bobe J."/>
            <person name="Postlethwait J.H."/>
            <person name="Berthelot C."/>
            <person name="Roest Crollius H."/>
            <person name="Guiguen Y."/>
        </authorList>
    </citation>
    <scope>NUCLEOTIDE SEQUENCE</scope>
    <source>
        <strain evidence="1">WJC10195</strain>
    </source>
</reference>
<organism evidence="1 2">
    <name type="scientific">Synaphobranchus kaupii</name>
    <name type="common">Kaup's arrowtooth eel</name>
    <dbReference type="NCBI Taxonomy" id="118154"/>
    <lineage>
        <taxon>Eukaryota</taxon>
        <taxon>Metazoa</taxon>
        <taxon>Chordata</taxon>
        <taxon>Craniata</taxon>
        <taxon>Vertebrata</taxon>
        <taxon>Euteleostomi</taxon>
        <taxon>Actinopterygii</taxon>
        <taxon>Neopterygii</taxon>
        <taxon>Teleostei</taxon>
        <taxon>Anguilliformes</taxon>
        <taxon>Synaphobranchidae</taxon>
        <taxon>Synaphobranchus</taxon>
    </lineage>
</organism>
<accession>A0A9Q1F177</accession>
<gene>
    <name evidence="1" type="ORF">SKAU_G00275820</name>
</gene>
<name>A0A9Q1F177_SYNKA</name>
<evidence type="ECO:0000313" key="1">
    <source>
        <dbReference type="EMBL" id="KAJ8348993.1"/>
    </source>
</evidence>
<dbReference type="AlphaFoldDB" id="A0A9Q1F177"/>
<protein>
    <submittedName>
        <fullName evidence="1">Uncharacterized protein</fullName>
    </submittedName>
</protein>
<dbReference type="EMBL" id="JAINUF010000010">
    <property type="protein sequence ID" value="KAJ8348993.1"/>
    <property type="molecule type" value="Genomic_DNA"/>
</dbReference>
<proteinExistence type="predicted"/>
<dbReference type="Proteomes" id="UP001152622">
    <property type="component" value="Chromosome 10"/>
</dbReference>
<comment type="caution">
    <text evidence="1">The sequence shown here is derived from an EMBL/GenBank/DDBJ whole genome shotgun (WGS) entry which is preliminary data.</text>
</comment>
<keyword evidence="2" id="KW-1185">Reference proteome</keyword>